<feature type="compositionally biased region" description="Basic and acidic residues" evidence="2">
    <location>
        <begin position="261"/>
        <end position="271"/>
    </location>
</feature>
<keyword evidence="3" id="KW-0472">Membrane</keyword>
<evidence type="ECO:0000313" key="6">
    <source>
        <dbReference type="Proteomes" id="UP000294802"/>
    </source>
</evidence>
<evidence type="ECO:0000259" key="4">
    <source>
        <dbReference type="Pfam" id="PF25984"/>
    </source>
</evidence>
<name>A0A4R6BT95_9STAP</name>
<evidence type="ECO:0000313" key="5">
    <source>
        <dbReference type="EMBL" id="TDM07872.1"/>
    </source>
</evidence>
<reference evidence="5 6" key="1">
    <citation type="submission" date="2019-01" db="EMBL/GenBank/DDBJ databases">
        <title>Draft genome sequences of the type strains of six Macrococcus species.</title>
        <authorList>
            <person name="Mazhar S."/>
            <person name="Altermann E."/>
            <person name="Hill C."/>
            <person name="Mcauliffe O."/>
        </authorList>
    </citation>
    <scope>NUCLEOTIDE SEQUENCE [LARGE SCALE GENOMIC DNA]</scope>
    <source>
        <strain evidence="5 6">CCM4815</strain>
    </source>
</reference>
<evidence type="ECO:0000256" key="1">
    <source>
        <dbReference type="SAM" id="Coils"/>
    </source>
</evidence>
<keyword evidence="6" id="KW-1185">Reference proteome</keyword>
<comment type="caution">
    <text evidence="5">The sequence shown here is derived from an EMBL/GenBank/DDBJ whole genome shotgun (WGS) entry which is preliminary data.</text>
</comment>
<dbReference type="Pfam" id="PF25984">
    <property type="entry name" value="BSH_YknX"/>
    <property type="match status" value="1"/>
</dbReference>
<organism evidence="5 6">
    <name type="scientific">Macrococcus lamae</name>
    <dbReference type="NCBI Taxonomy" id="198484"/>
    <lineage>
        <taxon>Bacteria</taxon>
        <taxon>Bacillati</taxon>
        <taxon>Bacillota</taxon>
        <taxon>Bacilli</taxon>
        <taxon>Bacillales</taxon>
        <taxon>Staphylococcaceae</taxon>
        <taxon>Macrococcus</taxon>
    </lineage>
</organism>
<protein>
    <recommendedName>
        <fullName evidence="4">YknX-like barrel-sandwich hybrid domain-containing protein</fullName>
    </recommendedName>
</protein>
<evidence type="ECO:0000256" key="2">
    <source>
        <dbReference type="SAM" id="MobiDB-lite"/>
    </source>
</evidence>
<sequence length="393" mass="44708">MKKNWFWPVVLIIVILGLIVISGIYMALRTINANNTLDIDERMKNHVITVDGTARQKLGFYYLTGSLKEPVLMHVQTGDTVQKDDPLFTYVDQKLNNEETEIELQLDNKRVEKEQVEGQIAAYEDRRLDADFEETATIDAQLNWLDSELTKADNNISILEEKQKKIVKKIDELTVKAGADGEVLAVDDEQVQAFTSDRQDQPVVTLSVDTLHIDGAANRYEMQFLEPNLKLKAVSPEVDDHIYKGQLESISKTPIEHLETGKLTETAHDESVEPVTEEPTTEEPEDKPISNTKFQYTGFLSKSTNLVDGDEMNVKIYPSFKDHIWLPERFVKKEVVTKDKGKKLTVPITKYYVQKVYGEETNKELVTIKKHVGGQYLVTKGLSSIDKISAFDR</sequence>
<dbReference type="RefSeq" id="WP_133444069.1">
    <property type="nucleotide sequence ID" value="NZ_SCWB01000012.1"/>
</dbReference>
<gene>
    <name evidence="5" type="ORF">ERX29_07410</name>
</gene>
<feature type="region of interest" description="Disordered" evidence="2">
    <location>
        <begin position="261"/>
        <end position="291"/>
    </location>
</feature>
<dbReference type="AlphaFoldDB" id="A0A4R6BT95"/>
<dbReference type="InterPro" id="IPR058639">
    <property type="entry name" value="BSH_YknX-like"/>
</dbReference>
<feature type="transmembrane region" description="Helical" evidence="3">
    <location>
        <begin position="6"/>
        <end position="28"/>
    </location>
</feature>
<proteinExistence type="predicted"/>
<dbReference type="OrthoDB" id="85226at2"/>
<feature type="compositionally biased region" description="Acidic residues" evidence="2">
    <location>
        <begin position="275"/>
        <end position="285"/>
    </location>
</feature>
<dbReference type="EMBL" id="SCWB01000012">
    <property type="protein sequence ID" value="TDM07872.1"/>
    <property type="molecule type" value="Genomic_DNA"/>
</dbReference>
<evidence type="ECO:0000256" key="3">
    <source>
        <dbReference type="SAM" id="Phobius"/>
    </source>
</evidence>
<dbReference type="Proteomes" id="UP000294802">
    <property type="component" value="Unassembled WGS sequence"/>
</dbReference>
<keyword evidence="3" id="KW-1133">Transmembrane helix</keyword>
<feature type="domain" description="YknX-like barrel-sandwich hybrid" evidence="4">
    <location>
        <begin position="73"/>
        <end position="205"/>
    </location>
</feature>
<keyword evidence="1" id="KW-0175">Coiled coil</keyword>
<accession>A0A4R6BT95</accession>
<feature type="coiled-coil region" evidence="1">
    <location>
        <begin position="95"/>
        <end position="162"/>
    </location>
</feature>
<keyword evidence="3" id="KW-0812">Transmembrane</keyword>